<dbReference type="SMART" id="SM00255">
    <property type="entry name" value="TIR"/>
    <property type="match status" value="1"/>
</dbReference>
<evidence type="ECO:0000256" key="1">
    <source>
        <dbReference type="SAM" id="MobiDB-lite"/>
    </source>
</evidence>
<accession>A0A8J6TMD3</accession>
<keyword evidence="3" id="KW-0675">Receptor</keyword>
<evidence type="ECO:0000313" key="4">
    <source>
        <dbReference type="Proteomes" id="UP000605201"/>
    </source>
</evidence>
<dbReference type="GO" id="GO:0007165">
    <property type="term" value="P:signal transduction"/>
    <property type="evidence" value="ECO:0007669"/>
    <property type="project" value="InterPro"/>
</dbReference>
<reference evidence="3 4" key="1">
    <citation type="submission" date="2020-08" db="EMBL/GenBank/DDBJ databases">
        <title>Bridging the membrane lipid divide: bacteria of the FCB group superphylum have the potential to synthesize archaeal ether lipids.</title>
        <authorList>
            <person name="Villanueva L."/>
            <person name="Von Meijenfeldt F.A.B."/>
            <person name="Westbye A.B."/>
            <person name="Yadav S."/>
            <person name="Hopmans E.C."/>
            <person name="Dutilh B.E."/>
            <person name="Sinninghe Damste J.S."/>
        </authorList>
    </citation>
    <scope>NUCLEOTIDE SEQUENCE [LARGE SCALE GENOMIC DNA]</scope>
    <source>
        <strain evidence="3">NIOZ-UU17</strain>
    </source>
</reference>
<organism evidence="3 4">
    <name type="scientific">Candidatus Desulfatibia vada</name>
    <dbReference type="NCBI Taxonomy" id="2841696"/>
    <lineage>
        <taxon>Bacteria</taxon>
        <taxon>Pseudomonadati</taxon>
        <taxon>Thermodesulfobacteriota</taxon>
        <taxon>Desulfobacteria</taxon>
        <taxon>Desulfobacterales</taxon>
        <taxon>Desulfobacterales incertae sedis</taxon>
        <taxon>Candidatus Desulfatibia</taxon>
    </lineage>
</organism>
<feature type="region of interest" description="Disordered" evidence="1">
    <location>
        <begin position="21"/>
        <end position="44"/>
    </location>
</feature>
<dbReference type="Pfam" id="PF13676">
    <property type="entry name" value="TIR_2"/>
    <property type="match status" value="1"/>
</dbReference>
<dbReference type="PROSITE" id="PS50104">
    <property type="entry name" value="TIR"/>
    <property type="match status" value="1"/>
</dbReference>
<gene>
    <name evidence="3" type="ORF">H8D96_10955</name>
</gene>
<dbReference type="InterPro" id="IPR000157">
    <property type="entry name" value="TIR_dom"/>
</dbReference>
<dbReference type="InterPro" id="IPR001646">
    <property type="entry name" value="5peptide_repeat"/>
</dbReference>
<protein>
    <submittedName>
        <fullName evidence="3">Toll/interleukin-1 receptor domain-containing protein</fullName>
    </submittedName>
</protein>
<sequence>MADASQLNLLHKGVRGWNQKWNPGSRRIGSMEPTGEGPSLYKPKNWGAFEEERRLENPDLSGADLRELNLAGINLQGADLRGASLKGANLYKANLWEADLTGADLRGTSLDQAQMADASLVDANLSSANLAGILLARTDLSQANLADANVFSATVFDADFTRTRLNRSHLIQARFSRTMFHGTDFTQAKLGSNVFGSCTFRGVIGLSECEHRFGSYLEPMTLAGSDPLPTSFFRGCGWPDDLIAAIPKIVANTDQLTSCFISYSNIDIELARRLHKDLSDHGVRCWFAPENLRSGDRIRYQIDESIHQHDKLLLILSEASIESSWVEKEVETALDLERSEKRTVLFPIRLDDAVLGVAKGWVADIRRTRHIGDFRDWKSISGFDAAFARLLRELKNSMPSGPATRKK</sequence>
<dbReference type="Gene3D" id="2.160.20.80">
    <property type="entry name" value="E3 ubiquitin-protein ligase SopA"/>
    <property type="match status" value="1"/>
</dbReference>
<dbReference type="InterPro" id="IPR035897">
    <property type="entry name" value="Toll_tir_struct_dom_sf"/>
</dbReference>
<dbReference type="EMBL" id="JACNIG010000223">
    <property type="protein sequence ID" value="MBC8432426.1"/>
    <property type="molecule type" value="Genomic_DNA"/>
</dbReference>
<dbReference type="InterPro" id="IPR051082">
    <property type="entry name" value="Pentapeptide-BTB/POZ_domain"/>
</dbReference>
<dbReference type="SUPFAM" id="SSF141571">
    <property type="entry name" value="Pentapeptide repeat-like"/>
    <property type="match status" value="1"/>
</dbReference>
<dbReference type="PANTHER" id="PTHR14136:SF17">
    <property type="entry name" value="BTB_POZ DOMAIN-CONTAINING PROTEIN KCTD9"/>
    <property type="match status" value="1"/>
</dbReference>
<comment type="caution">
    <text evidence="3">The sequence shown here is derived from an EMBL/GenBank/DDBJ whole genome shotgun (WGS) entry which is preliminary data.</text>
</comment>
<dbReference type="Gene3D" id="3.40.50.10140">
    <property type="entry name" value="Toll/interleukin-1 receptor homology (TIR) domain"/>
    <property type="match status" value="1"/>
</dbReference>
<dbReference type="SUPFAM" id="SSF52200">
    <property type="entry name" value="Toll/Interleukin receptor TIR domain"/>
    <property type="match status" value="1"/>
</dbReference>
<dbReference type="PANTHER" id="PTHR14136">
    <property type="entry name" value="BTB_POZ DOMAIN-CONTAINING PROTEIN KCTD9"/>
    <property type="match status" value="1"/>
</dbReference>
<name>A0A8J6TMD3_9BACT</name>
<evidence type="ECO:0000313" key="3">
    <source>
        <dbReference type="EMBL" id="MBC8432426.1"/>
    </source>
</evidence>
<dbReference type="AlphaFoldDB" id="A0A8J6TMD3"/>
<evidence type="ECO:0000259" key="2">
    <source>
        <dbReference type="PROSITE" id="PS50104"/>
    </source>
</evidence>
<dbReference type="Pfam" id="PF00805">
    <property type="entry name" value="Pentapeptide"/>
    <property type="match status" value="3"/>
</dbReference>
<dbReference type="Proteomes" id="UP000605201">
    <property type="component" value="Unassembled WGS sequence"/>
</dbReference>
<proteinExistence type="predicted"/>
<feature type="domain" description="TIR" evidence="2">
    <location>
        <begin position="255"/>
        <end position="395"/>
    </location>
</feature>